<name>A0A4D6KMQ6_VIGUN</name>
<evidence type="ECO:0000256" key="1">
    <source>
        <dbReference type="SAM" id="SignalP"/>
    </source>
</evidence>
<keyword evidence="1" id="KW-0732">Signal</keyword>
<evidence type="ECO:0000313" key="2">
    <source>
        <dbReference type="EMBL" id="QCD79376.1"/>
    </source>
</evidence>
<feature type="signal peptide" evidence="1">
    <location>
        <begin position="1"/>
        <end position="27"/>
    </location>
</feature>
<organism evidence="2 3">
    <name type="scientific">Vigna unguiculata</name>
    <name type="common">Cowpea</name>
    <dbReference type="NCBI Taxonomy" id="3917"/>
    <lineage>
        <taxon>Eukaryota</taxon>
        <taxon>Viridiplantae</taxon>
        <taxon>Streptophyta</taxon>
        <taxon>Embryophyta</taxon>
        <taxon>Tracheophyta</taxon>
        <taxon>Spermatophyta</taxon>
        <taxon>Magnoliopsida</taxon>
        <taxon>eudicotyledons</taxon>
        <taxon>Gunneridae</taxon>
        <taxon>Pentapetalae</taxon>
        <taxon>rosids</taxon>
        <taxon>fabids</taxon>
        <taxon>Fabales</taxon>
        <taxon>Fabaceae</taxon>
        <taxon>Papilionoideae</taxon>
        <taxon>50 kb inversion clade</taxon>
        <taxon>NPAAA clade</taxon>
        <taxon>indigoferoid/millettioid clade</taxon>
        <taxon>Phaseoleae</taxon>
        <taxon>Vigna</taxon>
    </lineage>
</organism>
<protein>
    <recommendedName>
        <fullName evidence="4">Secreted protein</fullName>
    </recommendedName>
</protein>
<dbReference type="AlphaFoldDB" id="A0A4D6KMQ6"/>
<accession>A0A4D6KMQ6</accession>
<evidence type="ECO:0008006" key="4">
    <source>
        <dbReference type="Google" id="ProtNLM"/>
    </source>
</evidence>
<reference evidence="2 3" key="1">
    <citation type="submission" date="2019-04" db="EMBL/GenBank/DDBJ databases">
        <title>An improved genome assembly and genetic linkage map for asparagus bean, Vigna unguiculata ssp. sesquipedialis.</title>
        <authorList>
            <person name="Xia Q."/>
            <person name="Zhang R."/>
            <person name="Dong Y."/>
        </authorList>
    </citation>
    <scope>NUCLEOTIDE SEQUENCE [LARGE SCALE GENOMIC DNA]</scope>
    <source>
        <tissue evidence="2">Leaf</tissue>
    </source>
</reference>
<dbReference type="Proteomes" id="UP000501690">
    <property type="component" value="Linkage Group LG1"/>
</dbReference>
<keyword evidence="3" id="KW-1185">Reference proteome</keyword>
<gene>
    <name evidence="2" type="ORF">DEO72_LG1g3015</name>
</gene>
<proteinExistence type="predicted"/>
<evidence type="ECO:0000313" key="3">
    <source>
        <dbReference type="Proteomes" id="UP000501690"/>
    </source>
</evidence>
<dbReference type="EMBL" id="CP039345">
    <property type="protein sequence ID" value="QCD79376.1"/>
    <property type="molecule type" value="Genomic_DNA"/>
</dbReference>
<feature type="chain" id="PRO_5020041612" description="Secreted protein" evidence="1">
    <location>
        <begin position="28"/>
        <end position="119"/>
    </location>
</feature>
<sequence>MVVAMEKIMHPLLQLLFLRPTWCVVNAEGEVRNTDAWRCCCNNGDCWSVRLQEWCGDAVLSVQVVFMVANGVRHTGSHWLRQKMGRCFLANLMHVVSHSDAGVSHGGDSASKVTNVGNG</sequence>